<reference evidence="1 2" key="1">
    <citation type="submission" date="2024-07" db="EMBL/GenBank/DDBJ databases">
        <title>Section-level genome sequencing and comparative genomics of Aspergillus sections Usti and Cavernicolus.</title>
        <authorList>
            <consortium name="Lawrence Berkeley National Laboratory"/>
            <person name="Nybo J.L."/>
            <person name="Vesth T.C."/>
            <person name="Theobald S."/>
            <person name="Frisvad J.C."/>
            <person name="Larsen T.O."/>
            <person name="Kjaerboelling I."/>
            <person name="Rothschild-Mancinelli K."/>
            <person name="Lyhne E.K."/>
            <person name="Kogle M.E."/>
            <person name="Barry K."/>
            <person name="Clum A."/>
            <person name="Na H."/>
            <person name="Ledsgaard L."/>
            <person name="Lin J."/>
            <person name="Lipzen A."/>
            <person name="Kuo A."/>
            <person name="Riley R."/>
            <person name="Mondo S."/>
            <person name="LaButti K."/>
            <person name="Haridas S."/>
            <person name="Pangalinan J."/>
            <person name="Salamov A.A."/>
            <person name="Simmons B.A."/>
            <person name="Magnuson J.K."/>
            <person name="Chen J."/>
            <person name="Drula E."/>
            <person name="Henrissat B."/>
            <person name="Wiebenga A."/>
            <person name="Lubbers R.J."/>
            <person name="Gomes A.C."/>
            <person name="Makela M.R."/>
            <person name="Stajich J."/>
            <person name="Grigoriev I.V."/>
            <person name="Mortensen U.H."/>
            <person name="De vries R.P."/>
            <person name="Baker S.E."/>
            <person name="Andersen M.R."/>
        </authorList>
    </citation>
    <scope>NUCLEOTIDE SEQUENCE [LARGE SCALE GENOMIC DNA]</scope>
    <source>
        <strain evidence="1 2">CBS 600.67</strain>
    </source>
</reference>
<keyword evidence="2" id="KW-1185">Reference proteome</keyword>
<dbReference type="Gene3D" id="3.10.450.50">
    <property type="match status" value="1"/>
</dbReference>
<protein>
    <recommendedName>
        <fullName evidence="3">SnoaL-like domain-containing protein</fullName>
    </recommendedName>
</protein>
<evidence type="ECO:0008006" key="3">
    <source>
        <dbReference type="Google" id="ProtNLM"/>
    </source>
</evidence>
<dbReference type="EMBL" id="JBFXLS010000028">
    <property type="protein sequence ID" value="KAL2826836.1"/>
    <property type="molecule type" value="Genomic_DNA"/>
</dbReference>
<organism evidence="1 2">
    <name type="scientific">Aspergillus cavernicola</name>
    <dbReference type="NCBI Taxonomy" id="176166"/>
    <lineage>
        <taxon>Eukaryota</taxon>
        <taxon>Fungi</taxon>
        <taxon>Dikarya</taxon>
        <taxon>Ascomycota</taxon>
        <taxon>Pezizomycotina</taxon>
        <taxon>Eurotiomycetes</taxon>
        <taxon>Eurotiomycetidae</taxon>
        <taxon>Eurotiales</taxon>
        <taxon>Aspergillaceae</taxon>
        <taxon>Aspergillus</taxon>
        <taxon>Aspergillus subgen. Nidulantes</taxon>
    </lineage>
</organism>
<dbReference type="Proteomes" id="UP001610335">
    <property type="component" value="Unassembled WGS sequence"/>
</dbReference>
<sequence>MSTSYKITTSPTLLPPKASSMISFMESFYSISDTESQHSAYVNSFTPDATLIMGPKTAHGADEILTLRNGLWTHVASRKHTPSRIYFGADNELMLHGVVRYVLKKSPGEEVEVEWAGRVVFDMEGELRMRFYQVYLDPSAQSGKK</sequence>
<dbReference type="PANTHER" id="PTHR39401:SF1">
    <property type="entry name" value="SNOAL-LIKE DOMAIN-CONTAINING PROTEIN"/>
    <property type="match status" value="1"/>
</dbReference>
<name>A0ABR4IGD9_9EURO</name>
<evidence type="ECO:0000313" key="2">
    <source>
        <dbReference type="Proteomes" id="UP001610335"/>
    </source>
</evidence>
<evidence type="ECO:0000313" key="1">
    <source>
        <dbReference type="EMBL" id="KAL2826836.1"/>
    </source>
</evidence>
<accession>A0ABR4IGD9</accession>
<dbReference type="SUPFAM" id="SSF54427">
    <property type="entry name" value="NTF2-like"/>
    <property type="match status" value="1"/>
</dbReference>
<dbReference type="InterPro" id="IPR032710">
    <property type="entry name" value="NTF2-like_dom_sf"/>
</dbReference>
<dbReference type="PANTHER" id="PTHR39401">
    <property type="entry name" value="SNOAL-LIKE DOMAIN-CONTAINING PROTEIN"/>
    <property type="match status" value="1"/>
</dbReference>
<proteinExistence type="predicted"/>
<comment type="caution">
    <text evidence="1">The sequence shown here is derived from an EMBL/GenBank/DDBJ whole genome shotgun (WGS) entry which is preliminary data.</text>
</comment>
<gene>
    <name evidence="1" type="ORF">BDW59DRAFT_61231</name>
</gene>